<reference evidence="2 3" key="1">
    <citation type="journal article" date="2014" name="Agronomy (Basel)">
        <title>A Draft Genome Sequence for Ensete ventricosum, the Drought-Tolerant Tree Against Hunger.</title>
        <authorList>
            <person name="Harrison J."/>
            <person name="Moore K.A."/>
            <person name="Paszkiewicz K."/>
            <person name="Jones T."/>
            <person name="Grant M."/>
            <person name="Ambacheew D."/>
            <person name="Muzemil S."/>
            <person name="Studholme D.J."/>
        </authorList>
    </citation>
    <scope>NUCLEOTIDE SEQUENCE [LARGE SCALE GENOMIC DNA]</scope>
</reference>
<dbReference type="EMBL" id="AMZH03003284">
    <property type="protein sequence ID" value="RRT72813.1"/>
    <property type="molecule type" value="Genomic_DNA"/>
</dbReference>
<evidence type="ECO:0000313" key="3">
    <source>
        <dbReference type="Proteomes" id="UP000287651"/>
    </source>
</evidence>
<evidence type="ECO:0008006" key="4">
    <source>
        <dbReference type="Google" id="ProtNLM"/>
    </source>
</evidence>
<dbReference type="Proteomes" id="UP000287651">
    <property type="component" value="Unassembled WGS sequence"/>
</dbReference>
<feature type="chain" id="PRO_5019552623" description="Secreted protein" evidence="1">
    <location>
        <begin position="27"/>
        <end position="99"/>
    </location>
</feature>
<organism evidence="2 3">
    <name type="scientific">Ensete ventricosum</name>
    <name type="common">Abyssinian banana</name>
    <name type="synonym">Musa ensete</name>
    <dbReference type="NCBI Taxonomy" id="4639"/>
    <lineage>
        <taxon>Eukaryota</taxon>
        <taxon>Viridiplantae</taxon>
        <taxon>Streptophyta</taxon>
        <taxon>Embryophyta</taxon>
        <taxon>Tracheophyta</taxon>
        <taxon>Spermatophyta</taxon>
        <taxon>Magnoliopsida</taxon>
        <taxon>Liliopsida</taxon>
        <taxon>Zingiberales</taxon>
        <taxon>Musaceae</taxon>
        <taxon>Ensete</taxon>
    </lineage>
</organism>
<comment type="caution">
    <text evidence="2">The sequence shown here is derived from an EMBL/GenBank/DDBJ whole genome shotgun (WGS) entry which is preliminary data.</text>
</comment>
<gene>
    <name evidence="2" type="ORF">B296_00016175</name>
</gene>
<proteinExistence type="predicted"/>
<keyword evidence="1" id="KW-0732">Signal</keyword>
<evidence type="ECO:0000256" key="1">
    <source>
        <dbReference type="SAM" id="SignalP"/>
    </source>
</evidence>
<name>A0A427A9B7_ENSVE</name>
<evidence type="ECO:0000313" key="2">
    <source>
        <dbReference type="EMBL" id="RRT72813.1"/>
    </source>
</evidence>
<feature type="signal peptide" evidence="1">
    <location>
        <begin position="1"/>
        <end position="26"/>
    </location>
</feature>
<accession>A0A427A9B7</accession>
<sequence length="99" mass="10923">MRPFSLCLIFYSVIFWFILCLNQSTTKTLIPGVEMAETPRTYLWAMSSAPANTQPFPPPIFKAAASQRLLHPRGFDLMGAALSMDRGTATAKAGLHGYL</sequence>
<protein>
    <recommendedName>
        <fullName evidence="4">Secreted protein</fullName>
    </recommendedName>
</protein>
<dbReference type="AlphaFoldDB" id="A0A427A9B7"/>